<organism evidence="2 3">
    <name type="scientific">Sphingomonas parva</name>
    <dbReference type="NCBI Taxonomy" id="2555898"/>
    <lineage>
        <taxon>Bacteria</taxon>
        <taxon>Pseudomonadati</taxon>
        <taxon>Pseudomonadota</taxon>
        <taxon>Alphaproteobacteria</taxon>
        <taxon>Sphingomonadales</taxon>
        <taxon>Sphingomonadaceae</taxon>
        <taxon>Sphingomonas</taxon>
    </lineage>
</organism>
<dbReference type="OrthoDB" id="885342at2"/>
<proteinExistence type="predicted"/>
<feature type="transmembrane region" description="Helical" evidence="1">
    <location>
        <begin position="150"/>
        <end position="169"/>
    </location>
</feature>
<dbReference type="PANTHER" id="PTHR37314:SF4">
    <property type="entry name" value="UPF0700 TRANSMEMBRANE PROTEIN YOAK"/>
    <property type="match status" value="1"/>
</dbReference>
<dbReference type="AlphaFoldDB" id="A0A4Y8ZUX3"/>
<reference evidence="2 3" key="1">
    <citation type="submission" date="2019-03" db="EMBL/GenBank/DDBJ databases">
        <title>Genome sequence of Sphingomonas sp. 17J27-24.</title>
        <authorList>
            <person name="Kim M."/>
            <person name="Maeng S."/>
            <person name="Sathiyaraj S."/>
        </authorList>
    </citation>
    <scope>NUCLEOTIDE SEQUENCE [LARGE SCALE GENOMIC DNA]</scope>
    <source>
        <strain evidence="2 3">17J27-24</strain>
    </source>
</reference>
<keyword evidence="1" id="KW-0812">Transmembrane</keyword>
<gene>
    <name evidence="2" type="ORF">E2493_03420</name>
</gene>
<dbReference type="EMBL" id="SPDV01000004">
    <property type="protein sequence ID" value="TFI59714.1"/>
    <property type="molecule type" value="Genomic_DNA"/>
</dbReference>
<sequence length="200" mass="19281">MLLSALAGFVDAVAFLELGGFFVSFMSGNSTRLAVGIAGDSPAAATAAGLIGAFVLGVTAGALVGAAGGRRRAASVLLFVAALLGLAAASGLGGAAFAAALLLAAAMGAENAVFEKEGEVRIGLTYMTGTLVKLGQRIAATLRGADATGWGSFLLLWAGFVGGAVLGALARPALGLAVSLAAAAGAAGLLALVAWSMDEA</sequence>
<accession>A0A4Y8ZUX3</accession>
<dbReference type="PANTHER" id="PTHR37314">
    <property type="entry name" value="SLR0142 PROTEIN"/>
    <property type="match status" value="1"/>
</dbReference>
<feature type="transmembrane region" description="Helical" evidence="1">
    <location>
        <begin position="44"/>
        <end position="64"/>
    </location>
</feature>
<evidence type="ECO:0000313" key="2">
    <source>
        <dbReference type="EMBL" id="TFI59714.1"/>
    </source>
</evidence>
<feature type="transmembrane region" description="Helical" evidence="1">
    <location>
        <begin position="176"/>
        <end position="197"/>
    </location>
</feature>
<feature type="transmembrane region" description="Helical" evidence="1">
    <location>
        <begin position="76"/>
        <end position="106"/>
    </location>
</feature>
<keyword evidence="1" id="KW-1133">Transmembrane helix</keyword>
<dbReference type="Proteomes" id="UP000298213">
    <property type="component" value="Unassembled WGS sequence"/>
</dbReference>
<protein>
    <submittedName>
        <fullName evidence="2">DUF1275 domain-containing protein</fullName>
    </submittedName>
</protein>
<keyword evidence="1" id="KW-0472">Membrane</keyword>
<name>A0A4Y8ZUX3_9SPHN</name>
<evidence type="ECO:0000256" key="1">
    <source>
        <dbReference type="SAM" id="Phobius"/>
    </source>
</evidence>
<keyword evidence="3" id="KW-1185">Reference proteome</keyword>
<evidence type="ECO:0000313" key="3">
    <source>
        <dbReference type="Proteomes" id="UP000298213"/>
    </source>
</evidence>
<comment type="caution">
    <text evidence="2">The sequence shown here is derived from an EMBL/GenBank/DDBJ whole genome shotgun (WGS) entry which is preliminary data.</text>
</comment>
<dbReference type="Pfam" id="PF06912">
    <property type="entry name" value="DUF1275"/>
    <property type="match status" value="1"/>
</dbReference>
<dbReference type="InterPro" id="IPR010699">
    <property type="entry name" value="DUF1275"/>
</dbReference>